<dbReference type="RefSeq" id="WP_266052548.1">
    <property type="nucleotide sequence ID" value="NZ_JAPFQO010000007.1"/>
</dbReference>
<evidence type="ECO:0000256" key="1">
    <source>
        <dbReference type="SAM" id="SignalP"/>
    </source>
</evidence>
<accession>A0ABT3RGJ5</accession>
<evidence type="ECO:0000313" key="3">
    <source>
        <dbReference type="Proteomes" id="UP001207228"/>
    </source>
</evidence>
<evidence type="ECO:0000313" key="2">
    <source>
        <dbReference type="EMBL" id="MCX2740482.1"/>
    </source>
</evidence>
<proteinExistence type="predicted"/>
<dbReference type="Proteomes" id="UP001207228">
    <property type="component" value="Unassembled WGS sequence"/>
</dbReference>
<name>A0ABT3RGJ5_9BACT</name>
<sequence length="68" mass="7196">MKTNFLTLLLLLSSFAAVAQQAPASDTNSTEGKSFIGASVSTTGYYVAGKAKYKVMAGVMPYLNIHYG</sequence>
<keyword evidence="1" id="KW-0732">Signal</keyword>
<protein>
    <submittedName>
        <fullName evidence="2">Uncharacterized protein</fullName>
    </submittedName>
</protein>
<organism evidence="2 3">
    <name type="scientific">Pontibacter anaerobius</name>
    <dbReference type="NCBI Taxonomy" id="2993940"/>
    <lineage>
        <taxon>Bacteria</taxon>
        <taxon>Pseudomonadati</taxon>
        <taxon>Bacteroidota</taxon>
        <taxon>Cytophagia</taxon>
        <taxon>Cytophagales</taxon>
        <taxon>Hymenobacteraceae</taxon>
        <taxon>Pontibacter</taxon>
    </lineage>
</organism>
<dbReference type="EMBL" id="JAPFQO010000007">
    <property type="protein sequence ID" value="MCX2740482.1"/>
    <property type="molecule type" value="Genomic_DNA"/>
</dbReference>
<feature type="chain" id="PRO_5047136854" evidence="1">
    <location>
        <begin position="20"/>
        <end position="68"/>
    </location>
</feature>
<gene>
    <name evidence="2" type="ORF">OO017_11035</name>
</gene>
<comment type="caution">
    <text evidence="2">The sequence shown here is derived from an EMBL/GenBank/DDBJ whole genome shotgun (WGS) entry which is preliminary data.</text>
</comment>
<reference evidence="2 3" key="1">
    <citation type="submission" date="2022-11" db="EMBL/GenBank/DDBJ databases">
        <title>The characterization of three novel Bacteroidetes species and genomic analysis of their roles in tidal elemental geochemical cycles.</title>
        <authorList>
            <person name="Ma K.-J."/>
        </authorList>
    </citation>
    <scope>NUCLEOTIDE SEQUENCE [LARGE SCALE GENOMIC DNA]</scope>
    <source>
        <strain evidence="2 3">M82</strain>
    </source>
</reference>
<feature type="signal peptide" evidence="1">
    <location>
        <begin position="1"/>
        <end position="19"/>
    </location>
</feature>
<keyword evidence="3" id="KW-1185">Reference proteome</keyword>